<dbReference type="InterPro" id="IPR003593">
    <property type="entry name" value="AAA+_ATPase"/>
</dbReference>
<dbReference type="PROSITE" id="PS50163">
    <property type="entry name" value="RECA_3"/>
    <property type="match status" value="1"/>
</dbReference>
<evidence type="ECO:0008006" key="12">
    <source>
        <dbReference type="Google" id="ProtNLM"/>
    </source>
</evidence>
<evidence type="ECO:0000259" key="10">
    <source>
        <dbReference type="PROSITE" id="PS50163"/>
    </source>
</evidence>
<evidence type="ECO:0000259" key="9">
    <source>
        <dbReference type="PROSITE" id="PS50162"/>
    </source>
</evidence>
<dbReference type="PANTHER" id="PTHR45900">
    <property type="entry name" value="RECA"/>
    <property type="match status" value="1"/>
</dbReference>
<keyword evidence="2 6" id="KW-0547">Nucleotide-binding</keyword>
<dbReference type="FunFam" id="3.40.50.300:FF:000087">
    <property type="entry name" value="Recombinase RecA"/>
    <property type="match status" value="1"/>
</dbReference>
<evidence type="ECO:0000256" key="5">
    <source>
        <dbReference type="ARBA" id="ARBA00023172"/>
    </source>
</evidence>
<dbReference type="CDD" id="cd00983">
    <property type="entry name" value="RecA"/>
    <property type="match status" value="1"/>
</dbReference>
<dbReference type="HAMAP" id="MF_00268">
    <property type="entry name" value="RecA"/>
    <property type="match status" value="1"/>
</dbReference>
<keyword evidence="3 6" id="KW-0067">ATP-binding</keyword>
<keyword evidence="7" id="KW-0227">DNA damage</keyword>
<dbReference type="InterPro" id="IPR027417">
    <property type="entry name" value="P-loop_NTPase"/>
</dbReference>
<evidence type="ECO:0000256" key="2">
    <source>
        <dbReference type="ARBA" id="ARBA00022741"/>
    </source>
</evidence>
<dbReference type="InterPro" id="IPR020588">
    <property type="entry name" value="RecA_ATP-bd"/>
</dbReference>
<dbReference type="EMBL" id="HBIN01018059">
    <property type="protein sequence ID" value="CAE0443720.1"/>
    <property type="molecule type" value="Transcribed_RNA"/>
</dbReference>
<accession>A0A7S3PM49</accession>
<dbReference type="InterPro" id="IPR049428">
    <property type="entry name" value="RecA-like_N"/>
</dbReference>
<dbReference type="Gene3D" id="3.40.50.300">
    <property type="entry name" value="P-loop containing nucleotide triphosphate hydrolases"/>
    <property type="match status" value="1"/>
</dbReference>
<evidence type="ECO:0000256" key="8">
    <source>
        <dbReference type="SAM" id="MobiDB-lite"/>
    </source>
</evidence>
<dbReference type="InterPro" id="IPR020587">
    <property type="entry name" value="RecA_monomer-monomer_interface"/>
</dbReference>
<organism evidence="11">
    <name type="scientific">Aplanochytrium stocchinoi</name>
    <dbReference type="NCBI Taxonomy" id="215587"/>
    <lineage>
        <taxon>Eukaryota</taxon>
        <taxon>Sar</taxon>
        <taxon>Stramenopiles</taxon>
        <taxon>Bigyra</taxon>
        <taxon>Labyrinthulomycetes</taxon>
        <taxon>Thraustochytrida</taxon>
        <taxon>Thraustochytriidae</taxon>
        <taxon>Aplanochytrium</taxon>
    </lineage>
</organism>
<evidence type="ECO:0000256" key="4">
    <source>
        <dbReference type="ARBA" id="ARBA00023125"/>
    </source>
</evidence>
<comment type="similarity">
    <text evidence="1 6">Belongs to the RecA family.</text>
</comment>
<evidence type="ECO:0000256" key="7">
    <source>
        <dbReference type="RuleBase" id="RU004527"/>
    </source>
</evidence>
<sequence length="459" mass="49493">MLRGSFFNQDVQRWMCFAIRSCEKARIRFRPKFPNESAGTVNLNNNRICDNPLPGRGRQSRGFASRSSNNSSAASKDHALSMAIQHIEKTFGKGALMKLGARKANMNLDGVISTGSLGLDIALGVGGLPSGRVVEIYGPESSGKTTLALHVVAQAQKIGGTCAFIDAEHALDPEYARNIGVDIDELYISQPDSGEQALEMADVLVRSGTMKVIVIDSVAALTPKAEIEGEMGDHHVALQARLMSQALRKITGSLSRTGCLLIFINQIRSKVGIIFGSPEVTSGGNALKFYSSVRLDIRRKAIITEGEDPVGALTRVKVAKNKVAPPFKHVEFEVMFGRGISSVGELIDIGLKMGIVIRKGAYYSYSKSALHNALFTTESKDAAEFVALTVEDEDVAAESETEGAVEVDSPSGLSSTDDDKDDLVLMGQGKPKSKVFLEENPEIREKIEAAIRKLAFTTD</sequence>
<dbReference type="InterPro" id="IPR013765">
    <property type="entry name" value="DNA_recomb/repair_RecA"/>
</dbReference>
<keyword evidence="4 7" id="KW-0238">DNA-binding</keyword>
<reference evidence="11" key="1">
    <citation type="submission" date="2021-01" db="EMBL/GenBank/DDBJ databases">
        <authorList>
            <person name="Corre E."/>
            <person name="Pelletier E."/>
            <person name="Niang G."/>
            <person name="Scheremetjew M."/>
            <person name="Finn R."/>
            <person name="Kale V."/>
            <person name="Holt S."/>
            <person name="Cochrane G."/>
            <person name="Meng A."/>
            <person name="Brown T."/>
            <person name="Cohen L."/>
        </authorList>
    </citation>
    <scope>NUCLEOTIDE SEQUENCE</scope>
    <source>
        <strain evidence="11">GSBS06</strain>
    </source>
</reference>
<dbReference type="PROSITE" id="PS00321">
    <property type="entry name" value="RECA_1"/>
    <property type="match status" value="1"/>
</dbReference>
<feature type="compositionally biased region" description="Low complexity" evidence="8">
    <location>
        <begin position="64"/>
        <end position="74"/>
    </location>
</feature>
<dbReference type="PROSITE" id="PS50162">
    <property type="entry name" value="RECA_2"/>
    <property type="match status" value="1"/>
</dbReference>
<proteinExistence type="inferred from homology"/>
<gene>
    <name evidence="11" type="ORF">ASTO00021_LOCUS13779</name>
</gene>
<dbReference type="Pfam" id="PF00154">
    <property type="entry name" value="RecA_N"/>
    <property type="match status" value="1"/>
</dbReference>
<dbReference type="GO" id="GO:0006281">
    <property type="term" value="P:DNA repair"/>
    <property type="evidence" value="ECO:0007669"/>
    <property type="project" value="InterPro"/>
</dbReference>
<dbReference type="SMART" id="SM00382">
    <property type="entry name" value="AAA"/>
    <property type="match status" value="1"/>
</dbReference>
<dbReference type="InterPro" id="IPR020584">
    <property type="entry name" value="DNA_recomb/repair_RecA_CS"/>
</dbReference>
<dbReference type="AlphaFoldDB" id="A0A7S3PM49"/>
<feature type="domain" description="RecA family profile 2" evidence="10">
    <location>
        <begin position="272"/>
        <end position="345"/>
    </location>
</feature>
<protein>
    <recommendedName>
        <fullName evidence="12">Recombinase A</fullName>
    </recommendedName>
</protein>
<dbReference type="PRINTS" id="PR00142">
    <property type="entry name" value="RECA"/>
</dbReference>
<dbReference type="SUPFAM" id="SSF54752">
    <property type="entry name" value="RecA protein, C-terminal domain"/>
    <property type="match status" value="1"/>
</dbReference>
<evidence type="ECO:0000256" key="3">
    <source>
        <dbReference type="ARBA" id="ARBA00022840"/>
    </source>
</evidence>
<dbReference type="GO" id="GO:0140664">
    <property type="term" value="F:ATP-dependent DNA damage sensor activity"/>
    <property type="evidence" value="ECO:0007669"/>
    <property type="project" value="InterPro"/>
</dbReference>
<evidence type="ECO:0000313" key="11">
    <source>
        <dbReference type="EMBL" id="CAE0443720.1"/>
    </source>
</evidence>
<dbReference type="GO" id="GO:0006310">
    <property type="term" value="P:DNA recombination"/>
    <property type="evidence" value="ECO:0007669"/>
    <property type="project" value="UniProtKB-KW"/>
</dbReference>
<dbReference type="NCBIfam" id="TIGR02012">
    <property type="entry name" value="tigrfam_recA"/>
    <property type="match status" value="1"/>
</dbReference>
<feature type="domain" description="RecA family profile 1" evidence="9">
    <location>
        <begin position="108"/>
        <end position="267"/>
    </location>
</feature>
<dbReference type="PANTHER" id="PTHR45900:SF1">
    <property type="entry name" value="MITOCHONDRIAL DNA REPAIR PROTEIN RECA HOMOLOG-RELATED"/>
    <property type="match status" value="1"/>
</dbReference>
<dbReference type="InterPro" id="IPR023400">
    <property type="entry name" value="RecA_C_sf"/>
</dbReference>
<feature type="region of interest" description="Disordered" evidence="8">
    <location>
        <begin position="398"/>
        <end position="426"/>
    </location>
</feature>
<feature type="region of interest" description="Disordered" evidence="8">
    <location>
        <begin position="44"/>
        <end position="75"/>
    </location>
</feature>
<dbReference type="GO" id="GO:0005524">
    <property type="term" value="F:ATP binding"/>
    <property type="evidence" value="ECO:0007669"/>
    <property type="project" value="UniProtKB-KW"/>
</dbReference>
<name>A0A7S3PM49_9STRA</name>
<evidence type="ECO:0000256" key="6">
    <source>
        <dbReference type="RuleBase" id="RU003422"/>
    </source>
</evidence>
<evidence type="ECO:0000256" key="1">
    <source>
        <dbReference type="ARBA" id="ARBA00009391"/>
    </source>
</evidence>
<dbReference type="GO" id="GO:0003697">
    <property type="term" value="F:single-stranded DNA binding"/>
    <property type="evidence" value="ECO:0007669"/>
    <property type="project" value="InterPro"/>
</dbReference>
<keyword evidence="5 7" id="KW-0233">DNA recombination</keyword>
<dbReference type="Gene3D" id="3.30.250.10">
    <property type="entry name" value="RecA protein, C-terminal domain"/>
    <property type="match status" value="1"/>
</dbReference>
<dbReference type="SUPFAM" id="SSF52540">
    <property type="entry name" value="P-loop containing nucleoside triphosphate hydrolases"/>
    <property type="match status" value="1"/>
</dbReference>